<dbReference type="OrthoDB" id="7484700at2759"/>
<dbReference type="GO" id="GO:0003677">
    <property type="term" value="F:DNA binding"/>
    <property type="evidence" value="ECO:0007669"/>
    <property type="project" value="UniProtKB-UniRule"/>
</dbReference>
<keyword evidence="8 11" id="KW-0413">Isomerase</keyword>
<evidence type="ECO:0000256" key="5">
    <source>
        <dbReference type="ARBA" id="ARBA00022840"/>
    </source>
</evidence>
<evidence type="ECO:0000259" key="10">
    <source>
        <dbReference type="PROSITE" id="PS52040"/>
    </source>
</evidence>
<accession>A0A4Y2MBV7</accession>
<protein>
    <recommendedName>
        <fullName evidence="3">DNA topoisomerase (ATP-hydrolyzing)</fullName>
        <ecNumber evidence="3">5.6.2.2</ecNumber>
    </recommendedName>
</protein>
<evidence type="ECO:0000256" key="6">
    <source>
        <dbReference type="ARBA" id="ARBA00023029"/>
    </source>
</evidence>
<dbReference type="Pfam" id="PF00521">
    <property type="entry name" value="DNA_topoisoIV"/>
    <property type="match status" value="1"/>
</dbReference>
<dbReference type="PANTHER" id="PTHR10169">
    <property type="entry name" value="DNA TOPOISOMERASE/GYRASE"/>
    <property type="match status" value="1"/>
</dbReference>
<sequence length="143" mass="17294">MVLYNHLGQLKKYNSPEEILEEFYEIRLCFYEKRKAYLMDVLEKEATKLQNQVKFIDKISENKIKLANNSKEEMIHLLQNRKYETDPLKKAKKTQKNILEEKEEEDYDIDKEDSSYGQDYHYLLNMPLCSLNKEKKKNCKKML</sequence>
<comment type="cofactor">
    <cofactor evidence="2">
        <name>Mg(2+)</name>
        <dbReference type="ChEBI" id="CHEBI:18420"/>
    </cofactor>
</comment>
<evidence type="ECO:0000256" key="8">
    <source>
        <dbReference type="ARBA" id="ARBA00023235"/>
    </source>
</evidence>
<dbReference type="EMBL" id="BGPR01007062">
    <property type="protein sequence ID" value="GBN23974.1"/>
    <property type="molecule type" value="Genomic_DNA"/>
</dbReference>
<dbReference type="PROSITE" id="PS52040">
    <property type="entry name" value="TOPO_IIA"/>
    <property type="match status" value="1"/>
</dbReference>
<evidence type="ECO:0000256" key="3">
    <source>
        <dbReference type="ARBA" id="ARBA00012895"/>
    </source>
</evidence>
<dbReference type="GO" id="GO:0000819">
    <property type="term" value="P:sister chromatid segregation"/>
    <property type="evidence" value="ECO:0007669"/>
    <property type="project" value="TreeGrafter"/>
</dbReference>
<dbReference type="InterPro" id="IPR013760">
    <property type="entry name" value="Topo_IIA-like_dom_sf"/>
</dbReference>
<evidence type="ECO:0000313" key="11">
    <source>
        <dbReference type="EMBL" id="GBN23974.1"/>
    </source>
</evidence>
<dbReference type="InterPro" id="IPR002205">
    <property type="entry name" value="Topo_IIA_dom_A"/>
</dbReference>
<keyword evidence="12" id="KW-1185">Reference proteome</keyword>
<keyword evidence="5" id="KW-0067">ATP-binding</keyword>
<comment type="caution">
    <text evidence="9">Lacks conserved residue(s) required for the propagation of feature annotation.</text>
</comment>
<evidence type="ECO:0000256" key="1">
    <source>
        <dbReference type="ARBA" id="ARBA00000185"/>
    </source>
</evidence>
<dbReference type="SUPFAM" id="SSF56719">
    <property type="entry name" value="Type II DNA topoisomerase"/>
    <property type="match status" value="1"/>
</dbReference>
<dbReference type="EC" id="5.6.2.2" evidence="3"/>
<dbReference type="GO" id="GO:0003918">
    <property type="term" value="F:DNA topoisomerase type II (double strand cut, ATP-hydrolyzing) activity"/>
    <property type="evidence" value="ECO:0007669"/>
    <property type="project" value="UniProtKB-EC"/>
</dbReference>
<comment type="catalytic activity">
    <reaction evidence="1">
        <text>ATP-dependent breakage, passage and rejoining of double-stranded DNA.</text>
        <dbReference type="EC" id="5.6.2.2"/>
    </reaction>
</comment>
<name>A0A4Y2MBV7_ARAVE</name>
<evidence type="ECO:0000256" key="7">
    <source>
        <dbReference type="ARBA" id="ARBA00023125"/>
    </source>
</evidence>
<organism evidence="11 12">
    <name type="scientific">Araneus ventricosus</name>
    <name type="common">Orbweaver spider</name>
    <name type="synonym">Epeira ventricosa</name>
    <dbReference type="NCBI Taxonomy" id="182803"/>
    <lineage>
        <taxon>Eukaryota</taxon>
        <taxon>Metazoa</taxon>
        <taxon>Ecdysozoa</taxon>
        <taxon>Arthropoda</taxon>
        <taxon>Chelicerata</taxon>
        <taxon>Arachnida</taxon>
        <taxon>Araneae</taxon>
        <taxon>Araneomorphae</taxon>
        <taxon>Entelegynae</taxon>
        <taxon>Araneoidea</taxon>
        <taxon>Araneidae</taxon>
        <taxon>Araneus</taxon>
    </lineage>
</organism>
<dbReference type="InterPro" id="IPR050634">
    <property type="entry name" value="DNA_Topoisomerase_II"/>
</dbReference>
<evidence type="ECO:0000256" key="9">
    <source>
        <dbReference type="PROSITE-ProRule" id="PRU01384"/>
    </source>
</evidence>
<comment type="caution">
    <text evidence="11">The sequence shown here is derived from an EMBL/GenBank/DDBJ whole genome shotgun (WGS) entry which is preliminary data.</text>
</comment>
<dbReference type="PANTHER" id="PTHR10169:SF38">
    <property type="entry name" value="DNA TOPOISOMERASE 2"/>
    <property type="match status" value="1"/>
</dbReference>
<feature type="domain" description="Topo IIA-type catalytic" evidence="10">
    <location>
        <begin position="1"/>
        <end position="143"/>
    </location>
</feature>
<dbReference type="GO" id="GO:0005524">
    <property type="term" value="F:ATP binding"/>
    <property type="evidence" value="ECO:0007669"/>
    <property type="project" value="UniProtKB-KW"/>
</dbReference>
<evidence type="ECO:0000256" key="2">
    <source>
        <dbReference type="ARBA" id="ARBA00001946"/>
    </source>
</evidence>
<dbReference type="GO" id="GO:0005634">
    <property type="term" value="C:nucleus"/>
    <property type="evidence" value="ECO:0007669"/>
    <property type="project" value="TreeGrafter"/>
</dbReference>
<proteinExistence type="predicted"/>
<gene>
    <name evidence="11" type="primary">TOP2A_0</name>
    <name evidence="11" type="ORF">AVEN_122787_1</name>
</gene>
<reference evidence="11 12" key="1">
    <citation type="journal article" date="2019" name="Sci. Rep.">
        <title>Orb-weaving spider Araneus ventricosus genome elucidates the spidroin gene catalogue.</title>
        <authorList>
            <person name="Kono N."/>
            <person name="Nakamura H."/>
            <person name="Ohtoshi R."/>
            <person name="Moran D.A.P."/>
            <person name="Shinohara A."/>
            <person name="Yoshida Y."/>
            <person name="Fujiwara M."/>
            <person name="Mori M."/>
            <person name="Tomita M."/>
            <person name="Arakawa K."/>
        </authorList>
    </citation>
    <scope>NUCLEOTIDE SEQUENCE [LARGE SCALE GENOMIC DNA]</scope>
</reference>
<dbReference type="GO" id="GO:0000712">
    <property type="term" value="P:resolution of meiotic recombination intermediates"/>
    <property type="evidence" value="ECO:0007669"/>
    <property type="project" value="TreeGrafter"/>
</dbReference>
<keyword evidence="7 9" id="KW-0238">DNA-binding</keyword>
<dbReference type="InterPro" id="IPR013757">
    <property type="entry name" value="Topo_IIA_A_a_sf"/>
</dbReference>
<keyword evidence="6" id="KW-0799">Topoisomerase</keyword>
<dbReference type="Gene3D" id="1.10.268.10">
    <property type="entry name" value="Topoisomerase, domain 3"/>
    <property type="match status" value="1"/>
</dbReference>
<evidence type="ECO:0000313" key="12">
    <source>
        <dbReference type="Proteomes" id="UP000499080"/>
    </source>
</evidence>
<dbReference type="AlphaFoldDB" id="A0A4Y2MBV7"/>
<keyword evidence="4" id="KW-0547">Nucleotide-binding</keyword>
<evidence type="ECO:0000256" key="4">
    <source>
        <dbReference type="ARBA" id="ARBA00022741"/>
    </source>
</evidence>
<dbReference type="Proteomes" id="UP000499080">
    <property type="component" value="Unassembled WGS sequence"/>
</dbReference>
<dbReference type="GO" id="GO:0006265">
    <property type="term" value="P:DNA topological change"/>
    <property type="evidence" value="ECO:0007669"/>
    <property type="project" value="InterPro"/>
</dbReference>